<accession>A0A5J5AZX1</accession>
<dbReference type="AlphaFoldDB" id="A0A5J5AZX1"/>
<dbReference type="Proteomes" id="UP000325577">
    <property type="component" value="Linkage Group LG17"/>
</dbReference>
<organism evidence="1 2">
    <name type="scientific">Nyssa sinensis</name>
    <dbReference type="NCBI Taxonomy" id="561372"/>
    <lineage>
        <taxon>Eukaryota</taxon>
        <taxon>Viridiplantae</taxon>
        <taxon>Streptophyta</taxon>
        <taxon>Embryophyta</taxon>
        <taxon>Tracheophyta</taxon>
        <taxon>Spermatophyta</taxon>
        <taxon>Magnoliopsida</taxon>
        <taxon>eudicotyledons</taxon>
        <taxon>Gunneridae</taxon>
        <taxon>Pentapetalae</taxon>
        <taxon>asterids</taxon>
        <taxon>Cornales</taxon>
        <taxon>Nyssaceae</taxon>
        <taxon>Nyssa</taxon>
    </lineage>
</organism>
<keyword evidence="2" id="KW-1185">Reference proteome</keyword>
<protein>
    <submittedName>
        <fullName evidence="1">Uncharacterized protein</fullName>
    </submittedName>
</protein>
<reference evidence="1 2" key="1">
    <citation type="submission" date="2019-09" db="EMBL/GenBank/DDBJ databases">
        <title>A chromosome-level genome assembly of the Chinese tupelo Nyssa sinensis.</title>
        <authorList>
            <person name="Yang X."/>
            <person name="Kang M."/>
            <person name="Yang Y."/>
            <person name="Xiong H."/>
            <person name="Wang M."/>
            <person name="Zhang Z."/>
            <person name="Wang Z."/>
            <person name="Wu H."/>
            <person name="Ma T."/>
            <person name="Liu J."/>
            <person name="Xi Z."/>
        </authorList>
    </citation>
    <scope>NUCLEOTIDE SEQUENCE [LARGE SCALE GENOMIC DNA]</scope>
    <source>
        <strain evidence="1">J267</strain>
        <tissue evidence="1">Leaf</tissue>
    </source>
</reference>
<evidence type="ECO:0000313" key="2">
    <source>
        <dbReference type="Proteomes" id="UP000325577"/>
    </source>
</evidence>
<proteinExistence type="predicted"/>
<evidence type="ECO:0000313" key="1">
    <source>
        <dbReference type="EMBL" id="KAA8535476.1"/>
    </source>
</evidence>
<sequence length="178" mass="19324">MLWSVSRCQCRCWIVDLLGRKLLCAQDVDTAGGVHMGQVVSDRQELVAFLHSAQVRDRLKGIGTINKGAAMAIADVGDRSDGGIFYMCLQSANVGLLEYPNMQERTGGSIYCVIEWVAAIFIHNGGDRWGNLCSEGLINVNSMEGLGELSPIDYLLLDVIAPEDCSANVGQQLQVIGY</sequence>
<name>A0A5J5AZX1_9ASTE</name>
<dbReference type="EMBL" id="CM018040">
    <property type="protein sequence ID" value="KAA8535476.1"/>
    <property type="molecule type" value="Genomic_DNA"/>
</dbReference>
<gene>
    <name evidence="1" type="ORF">F0562_030479</name>
</gene>